<dbReference type="Proteomes" id="UP001497522">
    <property type="component" value="Chromosome 5"/>
</dbReference>
<feature type="compositionally biased region" description="Low complexity" evidence="3">
    <location>
        <begin position="520"/>
        <end position="536"/>
    </location>
</feature>
<dbReference type="PANTHER" id="PTHR19321:SF41">
    <property type="entry name" value="FASCETTO-RELATED"/>
    <property type="match status" value="1"/>
</dbReference>
<feature type="coiled-coil region" evidence="2">
    <location>
        <begin position="158"/>
        <end position="185"/>
    </location>
</feature>
<dbReference type="Gene3D" id="1.20.58.1520">
    <property type="match status" value="1"/>
</dbReference>
<sequence>MAIKVHEICRSHFHVDTTCGSLLRELQNIWDEVGENDSDRDKMLLQLEQECLEVYRRKVDHASQARAQLHQDLANTEAELAALFSALGDPAVSPRVSEKRTGTLREQLATIRPQVEALRQKKEDRAKQFLEVKTQIANICGEIAATPAAGFYLNGGDQDMSLRKLEEYNSQLQVLQQERSDRLHKVLEYMNAAHELCTLLGMDFTQIIADVHPSLVDSNGGQPKSISNDTIAQLAKTIHSLREEKKLRLQKLRDLGVSLIELWNLMDTPLEDQQSFQHITCNIAVTEEDITLPGSLALGIIDQAEIEVARLDTLKASKMKELVVKRRMELEEVCRCAHIEPDASTMEDKLIALIDSGEVDPSDLLSNLEEQITQAKHEASKRKEILEKMEKWMSACEEEGWLEDYNKDENRFASKGAHLNLKRAERARAAINKLPALVESLNLRTKAWEEEQGIPFLFDGVRLLAMLDEYNYLRQEKEDEKRRLRDQKKLQEQMMNEKESLFGSKPSPIKAPLSSKKANGVSRTSVGGTGSQVSRRLSLGSAIMQPGTEPPQANGKNGSRSTGKHMKQEHTRPKASLNLNKDELPGVASIGGSAPTSPRDV</sequence>
<keyword evidence="2" id="KW-0175">Coiled coil</keyword>
<evidence type="ECO:0000313" key="4">
    <source>
        <dbReference type="EMBL" id="CAK9875815.1"/>
    </source>
</evidence>
<evidence type="ECO:0000313" key="5">
    <source>
        <dbReference type="Proteomes" id="UP001497522"/>
    </source>
</evidence>
<organism evidence="4 5">
    <name type="scientific">Sphagnum jensenii</name>
    <dbReference type="NCBI Taxonomy" id="128206"/>
    <lineage>
        <taxon>Eukaryota</taxon>
        <taxon>Viridiplantae</taxon>
        <taxon>Streptophyta</taxon>
        <taxon>Embryophyta</taxon>
        <taxon>Bryophyta</taxon>
        <taxon>Sphagnophytina</taxon>
        <taxon>Sphagnopsida</taxon>
        <taxon>Sphagnales</taxon>
        <taxon>Sphagnaceae</taxon>
        <taxon>Sphagnum</taxon>
    </lineage>
</organism>
<feature type="region of interest" description="Disordered" evidence="3">
    <location>
        <begin position="495"/>
        <end position="601"/>
    </location>
</feature>
<evidence type="ECO:0000256" key="3">
    <source>
        <dbReference type="SAM" id="MobiDB-lite"/>
    </source>
</evidence>
<evidence type="ECO:0000256" key="2">
    <source>
        <dbReference type="SAM" id="Coils"/>
    </source>
</evidence>
<name>A0ABP1BJN3_9BRYO</name>
<dbReference type="InterPro" id="IPR007145">
    <property type="entry name" value="MAP65_Ase1_PRC1"/>
</dbReference>
<dbReference type="EMBL" id="OZ023706">
    <property type="protein sequence ID" value="CAK9875815.1"/>
    <property type="molecule type" value="Genomic_DNA"/>
</dbReference>
<comment type="similarity">
    <text evidence="1">Belongs to the MAP65/ASE1 family.</text>
</comment>
<evidence type="ECO:0000256" key="1">
    <source>
        <dbReference type="ARBA" id="ARBA00006187"/>
    </source>
</evidence>
<dbReference type="PANTHER" id="PTHR19321">
    <property type="entry name" value="PROTEIN REGULATOR OF CYTOKINESIS 1 PRC1-RELATED"/>
    <property type="match status" value="1"/>
</dbReference>
<reference evidence="4" key="1">
    <citation type="submission" date="2024-03" db="EMBL/GenBank/DDBJ databases">
        <authorList>
            <consortium name="ELIXIR-Norway"/>
            <consortium name="Elixir Norway"/>
        </authorList>
    </citation>
    <scope>NUCLEOTIDE SEQUENCE</scope>
</reference>
<proteinExistence type="inferred from homology"/>
<keyword evidence="5" id="KW-1185">Reference proteome</keyword>
<gene>
    <name evidence="4" type="ORF">CSSPJE1EN2_LOCUS18037</name>
</gene>
<accession>A0ABP1BJN3</accession>
<dbReference type="Pfam" id="PF03999">
    <property type="entry name" value="MAP65_ASE1"/>
    <property type="match status" value="1"/>
</dbReference>
<protein>
    <submittedName>
        <fullName evidence="4">Uncharacterized protein</fullName>
    </submittedName>
</protein>